<evidence type="ECO:0000313" key="3">
    <source>
        <dbReference type="EMBL" id="MBW8636156.1"/>
    </source>
</evidence>
<gene>
    <name evidence="3" type="ORF">K1W69_03070</name>
</gene>
<keyword evidence="4" id="KW-1185">Reference proteome</keyword>
<sequence length="518" mass="57969">MGQRELEIKLEVGPDILDRVKRKPVFTAMAAVKPSRTSLRSIYYDTPDHSLRNQSASLRLRAKGGGWLQTFKSGTGVVNGVSNPIETEVEVGGPSLELDRIGGDEQKEWFAKLVDAKPLDPVFETLIDRTIWLLDCDGEAVIELAVDDGTVEASGESEEISEIELELKSGPSRALLEATEKLFDGEPVDLATMSKAQRGYALLQKAKPDTASARPINADKPALSPEMTPVDAIKVLGRSAANQILGNWAMLGGSEDSEVPHQLRVGLRRLRTTLKLFSSLGDSDALERLSDEARELGRIVGAARDADVLIEDIVTPVMARDSADSRFETLLLVLEQERANRRQAVREALAEGRWTWFKLNCTLFEQAVERALDKGLSPNANAEITVFSARELDKAWKHVRKRGKGFDRQKAPERHAMRKSLKTLRYACDFLSPLFSHKESEKFGKRLKKLQDIFGYLNDVAMAEGLETFISERYPDREDLHESVAVIRKWHRKQAKAADKKAGKRWRKLKDSPKFWAV</sequence>
<accession>A0AAE3CZW9</accession>
<dbReference type="InterPro" id="IPR039013">
    <property type="entry name" value="YgiF"/>
</dbReference>
<evidence type="ECO:0000259" key="2">
    <source>
        <dbReference type="PROSITE" id="PS51708"/>
    </source>
</evidence>
<dbReference type="EMBL" id="JAICBX010000001">
    <property type="protein sequence ID" value="MBW8636156.1"/>
    <property type="molecule type" value="Genomic_DNA"/>
</dbReference>
<evidence type="ECO:0000259" key="1">
    <source>
        <dbReference type="PROSITE" id="PS51707"/>
    </source>
</evidence>
<name>A0AAE3CZW9_9HYPH</name>
<dbReference type="Pfam" id="PF01928">
    <property type="entry name" value="CYTH"/>
    <property type="match status" value="1"/>
</dbReference>
<dbReference type="Gene3D" id="1.40.20.10">
    <property type="entry name" value="CHAD domain"/>
    <property type="match status" value="1"/>
</dbReference>
<dbReference type="SUPFAM" id="SSF55154">
    <property type="entry name" value="CYTH-like phosphatases"/>
    <property type="match status" value="1"/>
</dbReference>
<organism evidence="3 4">
    <name type="scientific">Flavimaribacter sediminis</name>
    <dbReference type="NCBI Taxonomy" id="2865987"/>
    <lineage>
        <taxon>Bacteria</taxon>
        <taxon>Pseudomonadati</taxon>
        <taxon>Pseudomonadota</taxon>
        <taxon>Alphaproteobacteria</taxon>
        <taxon>Hyphomicrobiales</taxon>
        <taxon>Rhizobiaceae</taxon>
        <taxon>Flavimaribacter</taxon>
    </lineage>
</organism>
<dbReference type="InterPro" id="IPR023577">
    <property type="entry name" value="CYTH_domain"/>
</dbReference>
<dbReference type="SMART" id="SM00880">
    <property type="entry name" value="CHAD"/>
    <property type="match status" value="1"/>
</dbReference>
<dbReference type="InterPro" id="IPR033469">
    <property type="entry name" value="CYTH-like_dom_sf"/>
</dbReference>
<dbReference type="GO" id="GO:0046872">
    <property type="term" value="F:metal ion binding"/>
    <property type="evidence" value="ECO:0007669"/>
    <property type="project" value="TreeGrafter"/>
</dbReference>
<dbReference type="InterPro" id="IPR007899">
    <property type="entry name" value="CHAD_dom"/>
</dbReference>
<dbReference type="PANTHER" id="PTHR39569:SF1">
    <property type="entry name" value="INORGANIC TRIPHOSPHATASE"/>
    <property type="match status" value="1"/>
</dbReference>
<feature type="domain" description="CYTH" evidence="1">
    <location>
        <begin position="3"/>
        <end position="206"/>
    </location>
</feature>
<dbReference type="GO" id="GO:0050355">
    <property type="term" value="F:inorganic triphosphate phosphatase activity"/>
    <property type="evidence" value="ECO:0007669"/>
    <property type="project" value="InterPro"/>
</dbReference>
<dbReference type="Pfam" id="PF05235">
    <property type="entry name" value="CHAD"/>
    <property type="match status" value="1"/>
</dbReference>
<comment type="caution">
    <text evidence="3">The sequence shown here is derived from an EMBL/GenBank/DDBJ whole genome shotgun (WGS) entry which is preliminary data.</text>
</comment>
<dbReference type="PROSITE" id="PS51707">
    <property type="entry name" value="CYTH"/>
    <property type="match status" value="1"/>
</dbReference>
<dbReference type="Proteomes" id="UP001196509">
    <property type="component" value="Unassembled WGS sequence"/>
</dbReference>
<dbReference type="InterPro" id="IPR038186">
    <property type="entry name" value="CHAD_dom_sf"/>
</dbReference>
<protein>
    <submittedName>
        <fullName evidence="3">CYTH and CHAD domain-containing protein</fullName>
    </submittedName>
</protein>
<dbReference type="RefSeq" id="WP_220226859.1">
    <property type="nucleotide sequence ID" value="NZ_JAICBX010000001.1"/>
</dbReference>
<dbReference type="AlphaFoldDB" id="A0AAE3CZW9"/>
<dbReference type="PANTHER" id="PTHR39569">
    <property type="entry name" value="INORGANIC TRIPHOSPHATASE"/>
    <property type="match status" value="1"/>
</dbReference>
<reference evidence="3" key="1">
    <citation type="submission" date="2021-08" db="EMBL/GenBank/DDBJ databases">
        <title>Hoeflea bacterium WL0058 sp. nov., isolated from the sediment.</title>
        <authorList>
            <person name="Wang L."/>
            <person name="Zhang D."/>
        </authorList>
    </citation>
    <scope>NUCLEOTIDE SEQUENCE</scope>
    <source>
        <strain evidence="3">WL0058</strain>
    </source>
</reference>
<feature type="domain" description="CHAD" evidence="2">
    <location>
        <begin position="226"/>
        <end position="507"/>
    </location>
</feature>
<dbReference type="SMART" id="SM01118">
    <property type="entry name" value="CYTH"/>
    <property type="match status" value="1"/>
</dbReference>
<dbReference type="PROSITE" id="PS51708">
    <property type="entry name" value="CHAD"/>
    <property type="match status" value="1"/>
</dbReference>
<dbReference type="Gene3D" id="2.40.320.10">
    <property type="entry name" value="Hypothetical Protein Pfu-838710-001"/>
    <property type="match status" value="1"/>
</dbReference>
<dbReference type="CDD" id="cd07756">
    <property type="entry name" value="CYTH-like_Pase_CHAD"/>
    <property type="match status" value="1"/>
</dbReference>
<proteinExistence type="predicted"/>
<evidence type="ECO:0000313" key="4">
    <source>
        <dbReference type="Proteomes" id="UP001196509"/>
    </source>
</evidence>